<dbReference type="HAMAP" id="MF_01684">
    <property type="entry name" value="Salvage_MtnN"/>
    <property type="match status" value="1"/>
</dbReference>
<dbReference type="GO" id="GO:0009164">
    <property type="term" value="P:nucleoside catabolic process"/>
    <property type="evidence" value="ECO:0007669"/>
    <property type="project" value="InterPro"/>
</dbReference>
<evidence type="ECO:0000256" key="4">
    <source>
        <dbReference type="ARBA" id="ARBA00023167"/>
    </source>
</evidence>
<reference evidence="8" key="2">
    <citation type="submission" date="2023-01" db="EMBL/GenBank/DDBJ databases">
        <title>Draft genome sequence of Agaribacter marinus strain NBRC 110023.</title>
        <authorList>
            <person name="Sun Q."/>
            <person name="Mori K."/>
        </authorList>
    </citation>
    <scope>NUCLEOTIDE SEQUENCE</scope>
    <source>
        <strain evidence="8">NBRC 110023</strain>
    </source>
</reference>
<comment type="function">
    <text evidence="6">Catalyzes the irreversible cleavage of the glycosidic bond in both 5'-methylthioadenosine (MTA) and S-adenosylhomocysteine (SAH/AdoHcy) to adenine and the corresponding thioribose, 5'-methylthioribose and S-ribosylhomocysteine, respectively. Also cleaves 5'-deoxyadenosine, a toxic by-product of radical S-adenosylmethionine (SAM) enzymes, into 5-deoxyribose and adenine.</text>
</comment>
<dbReference type="NCBIfam" id="TIGR01704">
    <property type="entry name" value="MTA_SAH-Nsdase"/>
    <property type="match status" value="1"/>
</dbReference>
<dbReference type="GO" id="GO:0005829">
    <property type="term" value="C:cytosol"/>
    <property type="evidence" value="ECO:0007669"/>
    <property type="project" value="TreeGrafter"/>
</dbReference>
<dbReference type="NCBIfam" id="NF004079">
    <property type="entry name" value="PRK05584.1"/>
    <property type="match status" value="1"/>
</dbReference>
<dbReference type="AlphaFoldDB" id="A0AA37T5V7"/>
<evidence type="ECO:0000256" key="6">
    <source>
        <dbReference type="HAMAP-Rule" id="MF_01684"/>
    </source>
</evidence>
<dbReference type="InterPro" id="IPR035994">
    <property type="entry name" value="Nucleoside_phosphorylase_sf"/>
</dbReference>
<evidence type="ECO:0000256" key="2">
    <source>
        <dbReference type="ARBA" id="ARBA00022605"/>
    </source>
</evidence>
<dbReference type="InterPro" id="IPR010049">
    <property type="entry name" value="MTA_SAH_Nsdase"/>
</dbReference>
<dbReference type="GO" id="GO:0019509">
    <property type="term" value="P:L-methionine salvage from methylthioadenosine"/>
    <property type="evidence" value="ECO:0007669"/>
    <property type="project" value="UniProtKB-UniRule"/>
</dbReference>
<gene>
    <name evidence="6 8" type="primary">mtnN</name>
    <name evidence="8" type="ORF">GCM10007852_37410</name>
</gene>
<dbReference type="InterPro" id="IPR000845">
    <property type="entry name" value="Nucleoside_phosphorylase_d"/>
</dbReference>
<dbReference type="EMBL" id="BSOT01000019">
    <property type="protein sequence ID" value="GLR72833.1"/>
    <property type="molecule type" value="Genomic_DNA"/>
</dbReference>
<dbReference type="EC" id="3.2.2.9" evidence="6"/>
<dbReference type="RefSeq" id="WP_284219255.1">
    <property type="nucleotide sequence ID" value="NZ_BSOT01000019.1"/>
</dbReference>
<evidence type="ECO:0000313" key="8">
    <source>
        <dbReference type="EMBL" id="GLR72833.1"/>
    </source>
</evidence>
<protein>
    <recommendedName>
        <fullName evidence="6">5'-methylthioadenosine/S-adenosylhomocysteine nucleosidase</fullName>
        <shortName evidence="6">MTA/SAH nucleosidase</shortName>
        <shortName evidence="6">MTAN</shortName>
        <ecNumber evidence="6">3.2.2.9</ecNumber>
    </recommendedName>
    <alternativeName>
        <fullName evidence="6">5'-deoxyadenosine nucleosidase</fullName>
        <shortName evidence="6">DOA nucleosidase</shortName>
        <shortName evidence="6">dAdo nucleosidase</shortName>
    </alternativeName>
    <alternativeName>
        <fullName evidence="6">5'-methylthioadenosine nucleosidase</fullName>
        <shortName evidence="6">MTA nucleosidase</shortName>
    </alternativeName>
    <alternativeName>
        <fullName evidence="6">S-adenosylhomocysteine nucleosidase</fullName>
        <shortName evidence="6">AdoHcy nucleosidase</shortName>
        <shortName evidence="6">SAH nucleosidase</shortName>
        <shortName evidence="6">SRH nucleosidase</shortName>
    </alternativeName>
</protein>
<dbReference type="Proteomes" id="UP001156601">
    <property type="component" value="Unassembled WGS sequence"/>
</dbReference>
<comment type="catalytic activity">
    <reaction evidence="6">
        <text>S-methyl-5'-thioadenosine + H2O = 5-(methylsulfanyl)-D-ribose + adenine</text>
        <dbReference type="Rhea" id="RHEA:13617"/>
        <dbReference type="ChEBI" id="CHEBI:15377"/>
        <dbReference type="ChEBI" id="CHEBI:16708"/>
        <dbReference type="ChEBI" id="CHEBI:17509"/>
        <dbReference type="ChEBI" id="CHEBI:78440"/>
        <dbReference type="EC" id="3.2.2.9"/>
    </reaction>
</comment>
<sequence>MKIAIIGAMQEEVEILKASLAGANTIQAEYLEVFAGTLSGHDIFLVQSGIGKVASAVATSILIQSFSPDLVINTGSAGGFDPELNIGDIVVADSLIHHDADLTNFGYALGQLPSMPARFVANASFSEKAYTAADSLPDIKVKSGLICSGDQFICDDKVAQGIQQNFPDMKAVEMESAAIAQCCHMMDTPFVIIRSLSDIAGKTSTVSFEQYLITASKNSSRLVLSMLESI</sequence>
<feature type="active site" description="Proton acceptor" evidence="6">
    <location>
        <position position="12"/>
    </location>
</feature>
<evidence type="ECO:0000313" key="9">
    <source>
        <dbReference type="Proteomes" id="UP001156601"/>
    </source>
</evidence>
<dbReference type="GO" id="GO:0008930">
    <property type="term" value="F:methylthioadenosine nucleosidase activity"/>
    <property type="evidence" value="ECO:0007669"/>
    <property type="project" value="UniProtKB-UniRule"/>
</dbReference>
<dbReference type="PANTHER" id="PTHR46832:SF1">
    <property type="entry name" value="5'-METHYLTHIOADENOSINE_S-ADENOSYLHOMOCYSTEINE NUCLEOSIDASE"/>
    <property type="match status" value="1"/>
</dbReference>
<dbReference type="PANTHER" id="PTHR46832">
    <property type="entry name" value="5'-METHYLTHIOADENOSINE/S-ADENOSYLHOMOCYSTEINE NUCLEOSIDASE"/>
    <property type="match status" value="1"/>
</dbReference>
<comment type="catalytic activity">
    <reaction evidence="6">
        <text>S-adenosyl-L-homocysteine + H2O = S-(5-deoxy-D-ribos-5-yl)-L-homocysteine + adenine</text>
        <dbReference type="Rhea" id="RHEA:17805"/>
        <dbReference type="ChEBI" id="CHEBI:15377"/>
        <dbReference type="ChEBI" id="CHEBI:16708"/>
        <dbReference type="ChEBI" id="CHEBI:57856"/>
        <dbReference type="ChEBI" id="CHEBI:58195"/>
        <dbReference type="EC" id="3.2.2.9"/>
    </reaction>
</comment>
<dbReference type="Pfam" id="PF01048">
    <property type="entry name" value="PNP_UDP_1"/>
    <property type="match status" value="1"/>
</dbReference>
<comment type="caution">
    <text evidence="8">The sequence shown here is derived from an EMBL/GenBank/DDBJ whole genome shotgun (WGS) entry which is preliminary data.</text>
</comment>
<feature type="domain" description="Nucleoside phosphorylase" evidence="7">
    <location>
        <begin position="2"/>
        <end position="228"/>
    </location>
</feature>
<evidence type="ECO:0000256" key="1">
    <source>
        <dbReference type="ARBA" id="ARBA00004945"/>
    </source>
</evidence>
<comment type="similarity">
    <text evidence="6">Belongs to the PNP/UDP phosphorylase family. MtnN subfamily.</text>
</comment>
<organism evidence="8 9">
    <name type="scientific">Agaribacter marinus</name>
    <dbReference type="NCBI Taxonomy" id="1431249"/>
    <lineage>
        <taxon>Bacteria</taxon>
        <taxon>Pseudomonadati</taxon>
        <taxon>Pseudomonadota</taxon>
        <taxon>Gammaproteobacteria</taxon>
        <taxon>Alteromonadales</taxon>
        <taxon>Alteromonadaceae</taxon>
        <taxon>Agaribacter</taxon>
    </lineage>
</organism>
<evidence type="ECO:0000259" key="7">
    <source>
        <dbReference type="Pfam" id="PF01048"/>
    </source>
</evidence>
<evidence type="ECO:0000256" key="5">
    <source>
        <dbReference type="ARBA" id="ARBA00050313"/>
    </source>
</evidence>
<keyword evidence="9" id="KW-1185">Reference proteome</keyword>
<dbReference type="GO" id="GO:0008782">
    <property type="term" value="F:adenosylhomocysteine nucleosidase activity"/>
    <property type="evidence" value="ECO:0007669"/>
    <property type="project" value="UniProtKB-UniRule"/>
</dbReference>
<dbReference type="FunFam" id="3.40.50.1580:FF:000001">
    <property type="entry name" value="MTA/SAH nucleosidase family protein"/>
    <property type="match status" value="1"/>
</dbReference>
<comment type="pathway">
    <text evidence="1 6">Amino-acid biosynthesis; L-methionine biosynthesis via salvage pathway; S-methyl-5-thio-alpha-D-ribose 1-phosphate from S-methyl-5'-thioadenosine (hydrolase route): step 1/2.</text>
</comment>
<dbReference type="CDD" id="cd09008">
    <property type="entry name" value="MTAN"/>
    <property type="match status" value="1"/>
</dbReference>
<dbReference type="GO" id="GO:0019284">
    <property type="term" value="P:L-methionine salvage from S-adenosylmethionine"/>
    <property type="evidence" value="ECO:0007669"/>
    <property type="project" value="TreeGrafter"/>
</dbReference>
<name>A0AA37T5V7_9ALTE</name>
<reference evidence="8" key="1">
    <citation type="journal article" date="2014" name="Int. J. Syst. Evol. Microbiol.">
        <title>Complete genome sequence of Corynebacterium casei LMG S-19264T (=DSM 44701T), isolated from a smear-ripened cheese.</title>
        <authorList>
            <consortium name="US DOE Joint Genome Institute (JGI-PGF)"/>
            <person name="Walter F."/>
            <person name="Albersmeier A."/>
            <person name="Kalinowski J."/>
            <person name="Ruckert C."/>
        </authorList>
    </citation>
    <scope>NUCLEOTIDE SEQUENCE</scope>
    <source>
        <strain evidence="8">NBRC 110023</strain>
    </source>
</reference>
<dbReference type="SUPFAM" id="SSF53167">
    <property type="entry name" value="Purine and uridine phosphorylases"/>
    <property type="match status" value="1"/>
</dbReference>
<keyword evidence="3 6" id="KW-0378">Hydrolase</keyword>
<evidence type="ECO:0000256" key="3">
    <source>
        <dbReference type="ARBA" id="ARBA00022801"/>
    </source>
</evidence>
<comment type="catalytic activity">
    <reaction evidence="5">
        <text>5'-deoxyadenosine + H2O = 5-deoxy-D-ribose + adenine</text>
        <dbReference type="Rhea" id="RHEA:29859"/>
        <dbReference type="ChEBI" id="CHEBI:15377"/>
        <dbReference type="ChEBI" id="CHEBI:16708"/>
        <dbReference type="ChEBI" id="CHEBI:17319"/>
        <dbReference type="ChEBI" id="CHEBI:149540"/>
        <dbReference type="EC" id="3.2.2.9"/>
    </reaction>
    <physiologicalReaction direction="left-to-right" evidence="5">
        <dbReference type="Rhea" id="RHEA:29860"/>
    </physiologicalReaction>
</comment>
<keyword evidence="2 6" id="KW-0028">Amino-acid biosynthesis</keyword>
<proteinExistence type="inferred from homology"/>
<feature type="binding site" evidence="6">
    <location>
        <position position="153"/>
    </location>
    <ligand>
        <name>substrate</name>
    </ligand>
</feature>
<keyword evidence="4 6" id="KW-0486">Methionine biosynthesis</keyword>
<feature type="active site" description="Proton donor" evidence="6">
    <location>
        <position position="198"/>
    </location>
</feature>
<feature type="binding site" evidence="6">
    <location>
        <begin position="174"/>
        <end position="175"/>
    </location>
    <ligand>
        <name>substrate</name>
    </ligand>
</feature>
<feature type="binding site" evidence="6">
    <location>
        <position position="78"/>
    </location>
    <ligand>
        <name>substrate</name>
    </ligand>
</feature>
<dbReference type="Gene3D" id="3.40.50.1580">
    <property type="entry name" value="Nucleoside phosphorylase domain"/>
    <property type="match status" value="1"/>
</dbReference>
<accession>A0AA37T5V7</accession>